<dbReference type="Gene3D" id="2.40.110.10">
    <property type="entry name" value="Butyryl-CoA Dehydrogenase, subunit A, domain 2"/>
    <property type="match status" value="1"/>
</dbReference>
<dbReference type="SUPFAM" id="SSF56645">
    <property type="entry name" value="Acyl-CoA dehydrogenase NM domain-like"/>
    <property type="match status" value="1"/>
</dbReference>
<reference evidence="1 2" key="1">
    <citation type="submission" date="2007-11" db="EMBL/GenBank/DDBJ databases">
        <authorList>
            <person name="Wagner-Dobler I."/>
            <person name="Ferriera S."/>
            <person name="Johnson J."/>
            <person name="Kravitz S."/>
            <person name="Beeson K."/>
            <person name="Sutton G."/>
            <person name="Rogers Y.-H."/>
            <person name="Friedman R."/>
            <person name="Frazier M."/>
            <person name="Venter J.C."/>
        </authorList>
    </citation>
    <scope>NUCLEOTIDE SEQUENCE [LARGE SCALE GENOMIC DNA]</scope>
    <source>
        <strain evidence="1 2">HEL-45</strain>
    </source>
</reference>
<dbReference type="Gene3D" id="1.10.540.10">
    <property type="entry name" value="Acyl-CoA dehydrogenase/oxidase, N-terminal domain"/>
    <property type="match status" value="1"/>
</dbReference>
<accession>A0ABP2D8T1</accession>
<dbReference type="InterPro" id="IPR009100">
    <property type="entry name" value="AcylCoA_DH/oxidase_NM_dom_sf"/>
</dbReference>
<dbReference type="RefSeq" id="WP_007120778.1">
    <property type="nucleotide sequence ID" value="NZ_ABID01000010.1"/>
</dbReference>
<gene>
    <name evidence="1" type="ORF">OIHEL45_19176</name>
</gene>
<evidence type="ECO:0000313" key="2">
    <source>
        <dbReference type="Proteomes" id="UP000003257"/>
    </source>
</evidence>
<sequence>MNSAPRFDPLPPAPQIDALSDAARQALRDAASAEESGERPIAASIDILRDAGLMFEDGATSPLRTARALMQIGAANLSVGRLWEGHVNALRLIRLYGTKAQIRHAEQVIEQGGLLGVWGADGDTAATFEADILQGEKIFASGLGTVTHAVISLNSGPKVQLALVEVTDPKRGDASQWDMLGMRATASGRFDFSGLAAQEKHLIGAPGDYLNEPHFIGGVWRIAALQAGAAAGLIDTAATALRAMDRLEADAQLARLMQVLMRVWAGMALVERAALASVDDVQPETIVSTSIAARIYTEEVALDAIRAVEQSLGLRHFAATSETGRMARDLSVYLRQAARDAFLQRAARHALSSHETVWGVFG</sequence>
<dbReference type="EMBL" id="ABID01000010">
    <property type="protein sequence ID" value="EDQ03671.1"/>
    <property type="molecule type" value="Genomic_DNA"/>
</dbReference>
<name>A0ABP2D8T1_9RHOB</name>
<proteinExistence type="predicted"/>
<comment type="caution">
    <text evidence="1">The sequence shown here is derived from an EMBL/GenBank/DDBJ whole genome shotgun (WGS) entry which is preliminary data.</text>
</comment>
<dbReference type="Proteomes" id="UP000003257">
    <property type="component" value="Unassembled WGS sequence"/>
</dbReference>
<organism evidence="1 2">
    <name type="scientific">Sulfitobacter indolifex HEL-45</name>
    <dbReference type="NCBI Taxonomy" id="391624"/>
    <lineage>
        <taxon>Bacteria</taxon>
        <taxon>Pseudomonadati</taxon>
        <taxon>Pseudomonadota</taxon>
        <taxon>Alphaproteobacteria</taxon>
        <taxon>Rhodobacterales</taxon>
        <taxon>Roseobacteraceae</taxon>
        <taxon>Sulfitobacter</taxon>
    </lineage>
</organism>
<protein>
    <submittedName>
        <fullName evidence="1">Acyl-CoA dehydrogenase</fullName>
    </submittedName>
</protein>
<dbReference type="InterPro" id="IPR037069">
    <property type="entry name" value="AcylCoA_DH/ox_N_sf"/>
</dbReference>
<dbReference type="InterPro" id="IPR046373">
    <property type="entry name" value="Acyl-CoA_Oxase/DH_mid-dom_sf"/>
</dbReference>
<keyword evidence="2" id="KW-1185">Reference proteome</keyword>
<evidence type="ECO:0000313" key="1">
    <source>
        <dbReference type="EMBL" id="EDQ03671.1"/>
    </source>
</evidence>